<dbReference type="InterPro" id="IPR013783">
    <property type="entry name" value="Ig-like_fold"/>
</dbReference>
<dbReference type="InterPro" id="IPR050650">
    <property type="entry name" value="Type-II_Cytokine-TF_Rcpt"/>
</dbReference>
<organism evidence="4 5">
    <name type="scientific">Cirrhinus molitorella</name>
    <name type="common">mud carp</name>
    <dbReference type="NCBI Taxonomy" id="172907"/>
    <lineage>
        <taxon>Eukaryota</taxon>
        <taxon>Metazoa</taxon>
        <taxon>Chordata</taxon>
        <taxon>Craniata</taxon>
        <taxon>Vertebrata</taxon>
        <taxon>Euteleostomi</taxon>
        <taxon>Actinopterygii</taxon>
        <taxon>Neopterygii</taxon>
        <taxon>Teleostei</taxon>
        <taxon>Ostariophysi</taxon>
        <taxon>Cypriniformes</taxon>
        <taxon>Cyprinidae</taxon>
        <taxon>Labeoninae</taxon>
        <taxon>Labeonini</taxon>
        <taxon>Cirrhinus</taxon>
    </lineage>
</organism>
<dbReference type="Pfam" id="PF01108">
    <property type="entry name" value="Tissue_fac"/>
    <property type="match status" value="1"/>
</dbReference>
<keyword evidence="2" id="KW-0812">Transmembrane</keyword>
<dbReference type="InterPro" id="IPR003961">
    <property type="entry name" value="FN3_dom"/>
</dbReference>
<proteinExistence type="predicted"/>
<comment type="caution">
    <text evidence="4">The sequence shown here is derived from an EMBL/GenBank/DDBJ whole genome shotgun (WGS) entry which is preliminary data.</text>
</comment>
<dbReference type="InterPro" id="IPR015373">
    <property type="entry name" value="Interferon/interleukin_rcp_dom"/>
</dbReference>
<dbReference type="Proteomes" id="UP001558613">
    <property type="component" value="Unassembled WGS sequence"/>
</dbReference>
<dbReference type="EMBL" id="JAYMGO010000009">
    <property type="protein sequence ID" value="KAL1268745.1"/>
    <property type="molecule type" value="Genomic_DNA"/>
</dbReference>
<evidence type="ECO:0000256" key="1">
    <source>
        <dbReference type="SAM" id="MobiDB-lite"/>
    </source>
</evidence>
<keyword evidence="2" id="KW-0472">Membrane</keyword>
<dbReference type="Pfam" id="PF09294">
    <property type="entry name" value="Interfer-bind"/>
    <property type="match status" value="1"/>
</dbReference>
<feature type="region of interest" description="Disordered" evidence="1">
    <location>
        <begin position="392"/>
        <end position="440"/>
    </location>
</feature>
<keyword evidence="2" id="KW-1133">Transmembrane helix</keyword>
<sequence length="452" mass="51852">MAPFTLVSGSLSPVSFGKPYIWIPFSDRLVHPNAAQPTTFHFLCSRHEKKRNNPCPNKLEKKRNADHRCVAMTALCCLGVCFVLLLKVSAGFGDLRRPENVSVDSLNTRYVLRWDWPHETTANQTVTFTAQYIAKHNLQKQLWRPVCDDVLEHFCDFTKAKLFYHNLFVLRVRANTSQQSSSWVQIEFCPEKHAALGPPSSVKLNAVKEDLEVTITDPLSSNNQSMKTLLDNNLSYLIQYWRRSEGPQTAKDLPTQNNVAMLIDLDRQTWYCVRVQSRYRRFIINKNSVFSDTQCECTKGDMPYWQIILYILVSLLLLCLLLALWYFCFYKVFTVLKDTFRPAIQLPDHIQELWLNDSEKPQLLSPECPESVCEPLVMVNAVLDEVEAMDEQNVNAEEQDSSAHSRTGSSDSGVYSTEEDSCHRSTTHTDLQMSSKKHRAQLHDGTLMELCV</sequence>
<name>A0ABR3MVR7_9TELE</name>
<dbReference type="PANTHER" id="PTHR20859">
    <property type="entry name" value="INTERFERON/INTERLEUKIN RECEPTOR"/>
    <property type="match status" value="1"/>
</dbReference>
<evidence type="ECO:0000313" key="5">
    <source>
        <dbReference type="Proteomes" id="UP001558613"/>
    </source>
</evidence>
<gene>
    <name evidence="4" type="ORF">QQF64_034108</name>
</gene>
<accession>A0ABR3MVR7</accession>
<dbReference type="Gene3D" id="2.60.40.10">
    <property type="entry name" value="Immunoglobulins"/>
    <property type="match status" value="2"/>
</dbReference>
<dbReference type="InterPro" id="IPR036116">
    <property type="entry name" value="FN3_sf"/>
</dbReference>
<evidence type="ECO:0000259" key="3">
    <source>
        <dbReference type="PROSITE" id="PS50853"/>
    </source>
</evidence>
<feature type="domain" description="Fibronectin type-III" evidence="3">
    <location>
        <begin position="198"/>
        <end position="301"/>
    </location>
</feature>
<feature type="transmembrane region" description="Helical" evidence="2">
    <location>
        <begin position="307"/>
        <end position="327"/>
    </location>
</feature>
<dbReference type="PANTHER" id="PTHR20859:SF85">
    <property type="entry name" value="INTERFERON ALPHA_BETA RECEPTOR 1 ISOFORM X1"/>
    <property type="match status" value="1"/>
</dbReference>
<dbReference type="PROSITE" id="PS50853">
    <property type="entry name" value="FN3"/>
    <property type="match status" value="1"/>
</dbReference>
<keyword evidence="5" id="KW-1185">Reference proteome</keyword>
<evidence type="ECO:0000256" key="2">
    <source>
        <dbReference type="SAM" id="Phobius"/>
    </source>
</evidence>
<dbReference type="SUPFAM" id="SSF49265">
    <property type="entry name" value="Fibronectin type III"/>
    <property type="match status" value="2"/>
</dbReference>
<protein>
    <recommendedName>
        <fullName evidence="3">Fibronectin type-III domain-containing protein</fullName>
    </recommendedName>
</protein>
<reference evidence="4 5" key="1">
    <citation type="submission" date="2023-09" db="EMBL/GenBank/DDBJ databases">
        <authorList>
            <person name="Wang M."/>
        </authorList>
    </citation>
    <scope>NUCLEOTIDE SEQUENCE [LARGE SCALE GENOMIC DNA]</scope>
    <source>
        <strain evidence="4">GT-2023</strain>
        <tissue evidence="4">Liver</tissue>
    </source>
</reference>
<evidence type="ECO:0000313" key="4">
    <source>
        <dbReference type="EMBL" id="KAL1268745.1"/>
    </source>
</evidence>
<feature type="compositionally biased region" description="Polar residues" evidence="1">
    <location>
        <begin position="392"/>
        <end position="415"/>
    </location>
</feature>